<comment type="similarity">
    <text evidence="2">Belongs to the bacterial solute-binding protein 3 family.</text>
</comment>
<comment type="domain">
    <text evidence="8">The N-terminal domain does not have lytic activity and probably modulates enzymatic activity. The C-terminal domain is the catalytic active domain.</text>
</comment>
<evidence type="ECO:0000256" key="7">
    <source>
        <dbReference type="ARBA" id="ARBA00023316"/>
    </source>
</evidence>
<keyword evidence="11" id="KW-1185">Reference proteome</keyword>
<dbReference type="GO" id="GO:0016829">
    <property type="term" value="F:lyase activity"/>
    <property type="evidence" value="ECO:0007669"/>
    <property type="project" value="UniProtKB-KW"/>
</dbReference>
<keyword evidence="7 8" id="KW-0961">Cell wall biogenesis/degradation</keyword>
<dbReference type="InterPro" id="IPR008258">
    <property type="entry name" value="Transglycosylase_SLT_dom_1"/>
</dbReference>
<dbReference type="EC" id="4.2.2.n1" evidence="8"/>
<dbReference type="SUPFAM" id="SSF53850">
    <property type="entry name" value="Periplasmic binding protein-like II"/>
    <property type="match status" value="1"/>
</dbReference>
<dbReference type="Pfam" id="PF00497">
    <property type="entry name" value="SBP_bac_3"/>
    <property type="match status" value="1"/>
</dbReference>
<dbReference type="Proteomes" id="UP001620597">
    <property type="component" value="Unassembled WGS sequence"/>
</dbReference>
<evidence type="ECO:0000256" key="5">
    <source>
        <dbReference type="ARBA" id="ARBA00023237"/>
    </source>
</evidence>
<sequence length="479" mass="54414" precursor="true">MLLKSVKLMTGLMTLLVCLTAITGSVRPTQLEQIRMHGEITVVTRNSPTTYYEDRTGQTGYEFELAQAFADYLGVKLNVQVADNLTDIFTALDTDQAQFAAAGLAITPERQRWFRFSEPYQQVSEQVIYRRGTQRPRQLDDLLGGMTVVPASSSHAQTLRKAQVTERPELSWSETGELDVTDLMHMVATGDIDYSLVDSNEFNMLQAYIPNIGVGFTITEQQSLAWAFQHSRDDSLLNASRDFFQSRQTRQQLATLNERYYGHLSELDYVGAKRFLRQTVRKLDRYKPYFVSSATDNQFDWRLLAAVGYQESHWNPVATSYTGVRGLMMLTTATASDLGVSDRLDAEQSILGGGRYLNTLRDRLGTQVAEPDRTWMTLAAYNVGYGHLQDARRLAYEMGGNPNLWRDVKEALPLLSQKRYHKNTRHGYARGREAVDYVQNIRRYYDVLVWNDEQALHIASSENESLHLSSSLTVIPPLL</sequence>
<evidence type="ECO:0000313" key="10">
    <source>
        <dbReference type="EMBL" id="MFK4750927.1"/>
    </source>
</evidence>
<dbReference type="HAMAP" id="MF_02016">
    <property type="entry name" value="MltF"/>
    <property type="match status" value="1"/>
</dbReference>
<dbReference type="PROSITE" id="PS00922">
    <property type="entry name" value="TRANSGLYCOSYLASE"/>
    <property type="match status" value="1"/>
</dbReference>
<proteinExistence type="inferred from homology"/>
<protein>
    <recommendedName>
        <fullName evidence="8">Membrane-bound lytic murein transglycosylase F</fullName>
        <ecNumber evidence="8">4.2.2.n1</ecNumber>
    </recommendedName>
    <alternativeName>
        <fullName evidence="8">Murein lyase F</fullName>
    </alternativeName>
</protein>
<evidence type="ECO:0000256" key="6">
    <source>
        <dbReference type="ARBA" id="ARBA00023239"/>
    </source>
</evidence>
<dbReference type="InterPro" id="IPR000189">
    <property type="entry name" value="Transglyc_AS"/>
</dbReference>
<comment type="similarity">
    <text evidence="8">In the C-terminal section; belongs to the transglycosylase Slt family.</text>
</comment>
<dbReference type="Pfam" id="PF01464">
    <property type="entry name" value="SLT"/>
    <property type="match status" value="1"/>
</dbReference>
<dbReference type="InterPro" id="IPR001638">
    <property type="entry name" value="Solute-binding_3/MltF_N"/>
</dbReference>
<comment type="similarity">
    <text evidence="1">Belongs to the transglycosylase Slt family.</text>
</comment>
<keyword evidence="5 8" id="KW-0998">Cell outer membrane</keyword>
<comment type="caution">
    <text evidence="10">The sequence shown here is derived from an EMBL/GenBank/DDBJ whole genome shotgun (WGS) entry which is preliminary data.</text>
</comment>
<keyword evidence="4 8" id="KW-0472">Membrane</keyword>
<dbReference type="RefSeq" id="WP_416204470.1">
    <property type="nucleotide sequence ID" value="NZ_JBBKTX010000001.1"/>
</dbReference>
<evidence type="ECO:0000313" key="11">
    <source>
        <dbReference type="Proteomes" id="UP001620597"/>
    </source>
</evidence>
<keyword evidence="3 8" id="KW-0732">Signal</keyword>
<dbReference type="CDD" id="cd13403">
    <property type="entry name" value="MLTF-like"/>
    <property type="match status" value="1"/>
</dbReference>
<feature type="active site" evidence="8">
    <location>
        <position position="311"/>
    </location>
</feature>
<dbReference type="SMART" id="SM00062">
    <property type="entry name" value="PBPb"/>
    <property type="match status" value="1"/>
</dbReference>
<feature type="chain" id="PRO_5044926901" description="Membrane-bound lytic murein transglycosylase F" evidence="8">
    <location>
        <begin position="24"/>
        <end position="479"/>
    </location>
</feature>
<evidence type="ECO:0000256" key="8">
    <source>
        <dbReference type="HAMAP-Rule" id="MF_02016"/>
    </source>
</evidence>
<evidence type="ECO:0000256" key="3">
    <source>
        <dbReference type="ARBA" id="ARBA00022729"/>
    </source>
</evidence>
<dbReference type="PANTHER" id="PTHR35936">
    <property type="entry name" value="MEMBRANE-BOUND LYTIC MUREIN TRANSGLYCOSYLASE F"/>
    <property type="match status" value="1"/>
</dbReference>
<feature type="domain" description="Solute-binding protein family 3/N-terminal" evidence="9">
    <location>
        <begin position="39"/>
        <end position="264"/>
    </location>
</feature>
<comment type="caution">
    <text evidence="8">Lacks conserved residue(s) required for the propagation of feature annotation.</text>
</comment>
<name>A0ABW8ND91_9GAMM</name>
<dbReference type="PANTHER" id="PTHR35936:SF32">
    <property type="entry name" value="MEMBRANE-BOUND LYTIC MUREIN TRANSGLYCOSYLASE F"/>
    <property type="match status" value="1"/>
</dbReference>
<dbReference type="Gene3D" id="1.10.530.10">
    <property type="match status" value="1"/>
</dbReference>
<dbReference type="InterPro" id="IPR023346">
    <property type="entry name" value="Lysozyme-like_dom_sf"/>
</dbReference>
<evidence type="ECO:0000256" key="4">
    <source>
        <dbReference type="ARBA" id="ARBA00023136"/>
    </source>
</evidence>
<keyword evidence="6 8" id="KW-0456">Lyase</keyword>
<feature type="region of interest" description="LT domain" evidence="8">
    <location>
        <begin position="265"/>
        <end position="479"/>
    </location>
</feature>
<gene>
    <name evidence="8 10" type="primary">mltF</name>
    <name evidence="10" type="ORF">WG929_00755</name>
</gene>
<evidence type="ECO:0000256" key="1">
    <source>
        <dbReference type="ARBA" id="ARBA00007734"/>
    </source>
</evidence>
<dbReference type="SUPFAM" id="SSF53955">
    <property type="entry name" value="Lysozyme-like"/>
    <property type="match status" value="1"/>
</dbReference>
<feature type="signal peptide" evidence="8">
    <location>
        <begin position="1"/>
        <end position="23"/>
    </location>
</feature>
<evidence type="ECO:0000259" key="9">
    <source>
        <dbReference type="SMART" id="SM00062"/>
    </source>
</evidence>
<comment type="subcellular location">
    <subcellularLocation>
        <location evidence="8">Cell outer membrane</location>
        <topology evidence="8">Peripheral membrane protein</topology>
    </subcellularLocation>
    <text evidence="8">Attached to the inner leaflet of the outer membrane.</text>
</comment>
<dbReference type="Gene3D" id="3.40.190.10">
    <property type="entry name" value="Periplasmic binding protein-like II"/>
    <property type="match status" value="2"/>
</dbReference>
<reference evidence="10 11" key="1">
    <citation type="submission" date="2024-03" db="EMBL/GenBank/DDBJ databases">
        <title>High-quality draft genome sequence of Oceanobacter sp. wDCs-4.</title>
        <authorList>
            <person name="Dong C."/>
        </authorList>
    </citation>
    <scope>NUCLEOTIDE SEQUENCE [LARGE SCALE GENOMIC DNA]</scope>
    <source>
        <strain evidence="11">wDCs-4</strain>
    </source>
</reference>
<accession>A0ABW8ND91</accession>
<organism evidence="10 11">
    <name type="scientific">Oceanobacter antarcticus</name>
    <dbReference type="NCBI Taxonomy" id="3133425"/>
    <lineage>
        <taxon>Bacteria</taxon>
        <taxon>Pseudomonadati</taxon>
        <taxon>Pseudomonadota</taxon>
        <taxon>Gammaproteobacteria</taxon>
        <taxon>Oceanospirillales</taxon>
        <taxon>Oceanospirillaceae</taxon>
        <taxon>Oceanobacter</taxon>
    </lineage>
</organism>
<comment type="similarity">
    <text evidence="8">In the N-terminal section; belongs to the bacterial solute-binding protein 3 family.</text>
</comment>
<dbReference type="CDD" id="cd01009">
    <property type="entry name" value="PBP2_YfhD_N"/>
    <property type="match status" value="1"/>
</dbReference>
<comment type="catalytic activity">
    <reaction evidence="8">
        <text>Exolytic cleavage of the (1-&gt;4)-beta-glycosidic linkage between N-acetylmuramic acid (MurNAc) and N-acetylglucosamine (GlcNAc) residues in peptidoglycan, from either the reducing or the non-reducing ends of the peptidoglycan chains, with concomitant formation of a 1,6-anhydrobond in the MurNAc residue.</text>
        <dbReference type="EC" id="4.2.2.n1"/>
    </reaction>
</comment>
<dbReference type="NCBIfam" id="NF008112">
    <property type="entry name" value="PRK10859.1"/>
    <property type="match status" value="1"/>
</dbReference>
<dbReference type="EMBL" id="JBBKTX010000001">
    <property type="protein sequence ID" value="MFK4750927.1"/>
    <property type="molecule type" value="Genomic_DNA"/>
</dbReference>
<evidence type="ECO:0000256" key="2">
    <source>
        <dbReference type="ARBA" id="ARBA00010333"/>
    </source>
</evidence>
<comment type="function">
    <text evidence="8">Murein-degrading enzyme that degrades murein glycan strands and insoluble, high-molecular weight murein sacculi, with the concomitant formation of a 1,6-anhydromuramoyl product. Lytic transglycosylases (LTs) play an integral role in the metabolism of the peptidoglycan (PG) sacculus. Their lytic action creates space within the PG sacculus to allow for its expansion as well as for the insertion of various structures such as secretion systems and flagella.</text>
</comment>
<dbReference type="InterPro" id="IPR023703">
    <property type="entry name" value="MltF"/>
</dbReference>